<dbReference type="EMBL" id="MHLA01000002">
    <property type="protein sequence ID" value="OGZ00343.1"/>
    <property type="molecule type" value="Genomic_DNA"/>
</dbReference>
<dbReference type="InterPro" id="IPR048846">
    <property type="entry name" value="PaaX-like_central"/>
</dbReference>
<feature type="domain" description="YTH" evidence="1">
    <location>
        <begin position="116"/>
        <end position="172"/>
    </location>
</feature>
<evidence type="ECO:0000259" key="1">
    <source>
        <dbReference type="PROSITE" id="PS50882"/>
    </source>
</evidence>
<dbReference type="Pfam" id="PF20803">
    <property type="entry name" value="PaaX_M"/>
    <property type="match status" value="1"/>
</dbReference>
<gene>
    <name evidence="2" type="ORF">A2945_00740</name>
</gene>
<dbReference type="AlphaFoldDB" id="A0A1G2CG16"/>
<reference evidence="2 3" key="1">
    <citation type="journal article" date="2016" name="Nat. Commun.">
        <title>Thousands of microbial genomes shed light on interconnected biogeochemical processes in an aquifer system.</title>
        <authorList>
            <person name="Anantharaman K."/>
            <person name="Brown C.T."/>
            <person name="Hug L.A."/>
            <person name="Sharon I."/>
            <person name="Castelle C.J."/>
            <person name="Probst A.J."/>
            <person name="Thomas B.C."/>
            <person name="Singh A."/>
            <person name="Wilkins M.J."/>
            <person name="Karaoz U."/>
            <person name="Brodie E.L."/>
            <person name="Williams K.H."/>
            <person name="Hubbard S.S."/>
            <person name="Banfield J.F."/>
        </authorList>
    </citation>
    <scope>NUCLEOTIDE SEQUENCE [LARGE SCALE GENOMIC DNA]</scope>
</reference>
<dbReference type="PROSITE" id="PS50882">
    <property type="entry name" value="YTH"/>
    <property type="match status" value="1"/>
</dbReference>
<sequence length="172" mass="19998">MIQNHTKTITRVILEKIAEVGEGVLDTFFPAKYPEARLWRELLGNKNQKFTRSSFSTILSRLRAQGLVERRGSRKEALWRISLKGTMYLRKPDGRPPKSDGIQRLVIFDIPEKMRSKRYAIRANLIMNNYHPLQKSVWIGATPLSNNFIELLDTLELKSYVHIFSVRERGTL</sequence>
<organism evidence="2 3">
    <name type="scientific">Candidatus Liptonbacteria bacterium RIFCSPLOWO2_01_FULL_52_25</name>
    <dbReference type="NCBI Taxonomy" id="1798650"/>
    <lineage>
        <taxon>Bacteria</taxon>
        <taxon>Candidatus Liptoniibacteriota</taxon>
    </lineage>
</organism>
<dbReference type="GO" id="GO:0003723">
    <property type="term" value="F:RNA binding"/>
    <property type="evidence" value="ECO:0007669"/>
    <property type="project" value="InterPro"/>
</dbReference>
<evidence type="ECO:0000313" key="2">
    <source>
        <dbReference type="EMBL" id="OGZ00343.1"/>
    </source>
</evidence>
<protein>
    <recommendedName>
        <fullName evidence="1">YTH domain-containing protein</fullName>
    </recommendedName>
</protein>
<dbReference type="Proteomes" id="UP000178880">
    <property type="component" value="Unassembled WGS sequence"/>
</dbReference>
<evidence type="ECO:0000313" key="3">
    <source>
        <dbReference type="Proteomes" id="UP000178880"/>
    </source>
</evidence>
<name>A0A1G2CG16_9BACT</name>
<dbReference type="InterPro" id="IPR007275">
    <property type="entry name" value="YTH_domain"/>
</dbReference>
<dbReference type="STRING" id="1798650.A2945_00740"/>
<accession>A0A1G2CG16</accession>
<comment type="caution">
    <text evidence="2">The sequence shown here is derived from an EMBL/GenBank/DDBJ whole genome shotgun (WGS) entry which is preliminary data.</text>
</comment>
<proteinExistence type="predicted"/>